<dbReference type="PROSITE" id="PS00211">
    <property type="entry name" value="ABC_TRANSPORTER_1"/>
    <property type="match status" value="1"/>
</dbReference>
<keyword evidence="3" id="KW-0547">Nucleotide-binding</keyword>
<dbReference type="InterPro" id="IPR013563">
    <property type="entry name" value="Oligopep_ABC_C"/>
</dbReference>
<feature type="compositionally biased region" description="Pro residues" evidence="5">
    <location>
        <begin position="254"/>
        <end position="264"/>
    </location>
</feature>
<evidence type="ECO:0000256" key="2">
    <source>
        <dbReference type="ARBA" id="ARBA00022448"/>
    </source>
</evidence>
<dbReference type="PROSITE" id="PS50893">
    <property type="entry name" value="ABC_TRANSPORTER_2"/>
    <property type="match status" value="1"/>
</dbReference>
<dbReference type="EMBL" id="LGUP01000048">
    <property type="protein sequence ID" value="KOG33837.1"/>
    <property type="molecule type" value="Genomic_DNA"/>
</dbReference>
<dbReference type="PANTHER" id="PTHR43776:SF7">
    <property type="entry name" value="D,D-DIPEPTIDE TRANSPORT ATP-BINDING PROTEIN DDPF-RELATED"/>
    <property type="match status" value="1"/>
</dbReference>
<reference evidence="7 8" key="1">
    <citation type="submission" date="2015-06" db="EMBL/GenBank/DDBJ databases">
        <authorList>
            <person name="Hoefler B.C."/>
            <person name="Straight P.D."/>
        </authorList>
    </citation>
    <scope>NUCLEOTIDE SEQUENCE [LARGE SCALE GENOMIC DNA]</scope>
    <source>
        <strain evidence="7 8">NRRL 3427</strain>
    </source>
</reference>
<dbReference type="InterPro" id="IPR050319">
    <property type="entry name" value="ABC_transp_ATP-bind"/>
</dbReference>
<evidence type="ECO:0000256" key="5">
    <source>
        <dbReference type="SAM" id="MobiDB-lite"/>
    </source>
</evidence>
<dbReference type="InterPro" id="IPR027417">
    <property type="entry name" value="P-loop_NTPase"/>
</dbReference>
<feature type="domain" description="ABC transporter" evidence="6">
    <location>
        <begin position="14"/>
        <end position="248"/>
    </location>
</feature>
<dbReference type="GO" id="GO:0005524">
    <property type="term" value="F:ATP binding"/>
    <property type="evidence" value="ECO:0007669"/>
    <property type="project" value="UniProtKB-KW"/>
</dbReference>
<dbReference type="SMART" id="SM00382">
    <property type="entry name" value="AAA"/>
    <property type="match status" value="1"/>
</dbReference>
<dbReference type="Gene3D" id="3.40.50.300">
    <property type="entry name" value="P-loop containing nucleotide triphosphate hydrolases"/>
    <property type="match status" value="1"/>
</dbReference>
<dbReference type="GO" id="GO:0016887">
    <property type="term" value="F:ATP hydrolysis activity"/>
    <property type="evidence" value="ECO:0007669"/>
    <property type="project" value="InterPro"/>
</dbReference>
<dbReference type="InterPro" id="IPR017871">
    <property type="entry name" value="ABC_transporter-like_CS"/>
</dbReference>
<accession>A0A0L8L6Q6</accession>
<name>A0A0L8L6Q6_STRVR</name>
<dbReference type="SUPFAM" id="SSF52540">
    <property type="entry name" value="P-loop containing nucleoside triphosphate hydrolases"/>
    <property type="match status" value="1"/>
</dbReference>
<dbReference type="PANTHER" id="PTHR43776">
    <property type="entry name" value="TRANSPORT ATP-BINDING PROTEIN"/>
    <property type="match status" value="1"/>
</dbReference>
<dbReference type="Pfam" id="PF08352">
    <property type="entry name" value="oligo_HPY"/>
    <property type="match status" value="1"/>
</dbReference>
<evidence type="ECO:0000313" key="8">
    <source>
        <dbReference type="Proteomes" id="UP000037023"/>
    </source>
</evidence>
<sequence>MPPHPAEGSSRVILDVQQLVKTFGSHTAVAGVDLAITAGEVHALVGESGSGKTTLARCVLGLIQPTSGTVHIAGSPLTGLRRKELRRLRHQVQIVFQNPYAALNPRMTVRQLIAEPLREAGRPVTDATAELERVGLPATVLTRYPHQLSGGQCQRVAIARALAVGPSLLVLDEPTSALDVSVQAQILNLLLDLREHSDLAFLLITHDLGVVRHIADRVSVMLHGELVETGPTAQVLDSPQHPYTRRLLDAVPGIHPPDVTPPSTPAAATAQGAVQ</sequence>
<dbReference type="CDD" id="cd03257">
    <property type="entry name" value="ABC_NikE_OppD_transporters"/>
    <property type="match status" value="1"/>
</dbReference>
<evidence type="ECO:0000256" key="1">
    <source>
        <dbReference type="ARBA" id="ARBA00005417"/>
    </source>
</evidence>
<keyword evidence="2" id="KW-0813">Transport</keyword>
<protein>
    <recommendedName>
        <fullName evidence="6">ABC transporter domain-containing protein</fullName>
    </recommendedName>
</protein>
<evidence type="ECO:0000256" key="3">
    <source>
        <dbReference type="ARBA" id="ARBA00022741"/>
    </source>
</evidence>
<proteinExistence type="inferred from homology"/>
<comment type="similarity">
    <text evidence="1">Belongs to the ABC transporter superfamily.</text>
</comment>
<keyword evidence="4" id="KW-0067">ATP-binding</keyword>
<dbReference type="Proteomes" id="UP000037023">
    <property type="component" value="Unassembled WGS sequence"/>
</dbReference>
<evidence type="ECO:0000313" key="7">
    <source>
        <dbReference type="EMBL" id="KOG33837.1"/>
    </source>
</evidence>
<gene>
    <name evidence="7" type="ORF">ADK34_07750</name>
</gene>
<evidence type="ECO:0000256" key="4">
    <source>
        <dbReference type="ARBA" id="ARBA00022840"/>
    </source>
</evidence>
<dbReference type="Pfam" id="PF00005">
    <property type="entry name" value="ABC_tran"/>
    <property type="match status" value="1"/>
</dbReference>
<dbReference type="GO" id="GO:0055085">
    <property type="term" value="P:transmembrane transport"/>
    <property type="evidence" value="ECO:0007669"/>
    <property type="project" value="UniProtKB-ARBA"/>
</dbReference>
<dbReference type="InterPro" id="IPR003439">
    <property type="entry name" value="ABC_transporter-like_ATP-bd"/>
</dbReference>
<dbReference type="GO" id="GO:0015833">
    <property type="term" value="P:peptide transport"/>
    <property type="evidence" value="ECO:0007669"/>
    <property type="project" value="InterPro"/>
</dbReference>
<feature type="region of interest" description="Disordered" evidence="5">
    <location>
        <begin position="253"/>
        <end position="275"/>
    </location>
</feature>
<dbReference type="InterPro" id="IPR003593">
    <property type="entry name" value="AAA+_ATPase"/>
</dbReference>
<evidence type="ECO:0000259" key="6">
    <source>
        <dbReference type="PROSITE" id="PS50893"/>
    </source>
</evidence>
<feature type="compositionally biased region" description="Low complexity" evidence="5">
    <location>
        <begin position="265"/>
        <end position="275"/>
    </location>
</feature>
<dbReference type="AlphaFoldDB" id="A0A0L8L6Q6"/>
<comment type="caution">
    <text evidence="7">The sequence shown here is derived from an EMBL/GenBank/DDBJ whole genome shotgun (WGS) entry which is preliminary data.</text>
</comment>
<dbReference type="PATRIC" id="fig|1938.6.peg.1697"/>
<organism evidence="7 8">
    <name type="scientific">Streptomyces viridochromogenes</name>
    <dbReference type="NCBI Taxonomy" id="1938"/>
    <lineage>
        <taxon>Bacteria</taxon>
        <taxon>Bacillati</taxon>
        <taxon>Actinomycetota</taxon>
        <taxon>Actinomycetes</taxon>
        <taxon>Kitasatosporales</taxon>
        <taxon>Streptomycetaceae</taxon>
        <taxon>Streptomyces</taxon>
    </lineage>
</organism>